<evidence type="ECO:0000313" key="4">
    <source>
        <dbReference type="Proteomes" id="UP000198541"/>
    </source>
</evidence>
<keyword evidence="4" id="KW-1185">Reference proteome</keyword>
<evidence type="ECO:0000313" key="3">
    <source>
        <dbReference type="EMBL" id="SDN27026.1"/>
    </source>
</evidence>
<dbReference type="EMBL" id="FNIM01000001">
    <property type="protein sequence ID" value="SDN27026.1"/>
    <property type="molecule type" value="Genomic_DNA"/>
</dbReference>
<feature type="transmembrane region" description="Helical" evidence="2">
    <location>
        <begin position="28"/>
        <end position="52"/>
    </location>
</feature>
<evidence type="ECO:0000256" key="1">
    <source>
        <dbReference type="SAM" id="MobiDB-lite"/>
    </source>
</evidence>
<dbReference type="Proteomes" id="UP000198541">
    <property type="component" value="Unassembled WGS sequence"/>
</dbReference>
<organism evidence="3 4">
    <name type="scientific">Actinomyces ruminicola</name>
    <dbReference type="NCBI Taxonomy" id="332524"/>
    <lineage>
        <taxon>Bacteria</taxon>
        <taxon>Bacillati</taxon>
        <taxon>Actinomycetota</taxon>
        <taxon>Actinomycetes</taxon>
        <taxon>Actinomycetales</taxon>
        <taxon>Actinomycetaceae</taxon>
        <taxon>Actinomyces</taxon>
    </lineage>
</organism>
<evidence type="ECO:0000256" key="2">
    <source>
        <dbReference type="SAM" id="Phobius"/>
    </source>
</evidence>
<accession>A0A1H0A2V4</accession>
<dbReference type="RefSeq" id="WP_092532791.1">
    <property type="nucleotide sequence ID" value="NZ_FNIM01000001.1"/>
</dbReference>
<protein>
    <submittedName>
        <fullName evidence="3">Uncharacterized protein</fullName>
    </submittedName>
</protein>
<name>A0A1H0A2V4_9ACTO</name>
<sequence>MNAPVVDAVAATPQSAATPQDASKAADLLTFQIGMATVVAVLLVMTIVGMIVASEPLLIASGLFTVVAALVNASTGVNLPAA</sequence>
<reference evidence="4" key="1">
    <citation type="submission" date="2016-10" db="EMBL/GenBank/DDBJ databases">
        <authorList>
            <person name="Varghese N."/>
            <person name="Submissions S."/>
        </authorList>
    </citation>
    <scope>NUCLEOTIDE SEQUENCE [LARGE SCALE GENOMIC DNA]</scope>
    <source>
        <strain evidence="4">DSM 27982</strain>
    </source>
</reference>
<dbReference type="AlphaFoldDB" id="A0A1H0A2V4"/>
<keyword evidence="2" id="KW-0812">Transmembrane</keyword>
<keyword evidence="2" id="KW-1133">Transmembrane helix</keyword>
<keyword evidence="2" id="KW-0472">Membrane</keyword>
<proteinExistence type="predicted"/>
<feature type="transmembrane region" description="Helical" evidence="2">
    <location>
        <begin position="58"/>
        <end position="79"/>
    </location>
</feature>
<feature type="region of interest" description="Disordered" evidence="1">
    <location>
        <begin position="1"/>
        <end position="20"/>
    </location>
</feature>
<gene>
    <name evidence="3" type="ORF">SAMN05216355_101506</name>
</gene>